<evidence type="ECO:0000313" key="3">
    <source>
        <dbReference type="Proteomes" id="UP000320762"/>
    </source>
</evidence>
<evidence type="ECO:0000256" key="1">
    <source>
        <dbReference type="SAM" id="MobiDB-lite"/>
    </source>
</evidence>
<accession>A0A550CAZ3</accession>
<reference evidence="2 3" key="1">
    <citation type="journal article" date="2019" name="New Phytol.">
        <title>Comparative genomics reveals unique wood-decay strategies and fruiting body development in the Schizophyllaceae.</title>
        <authorList>
            <person name="Almasi E."/>
            <person name="Sahu N."/>
            <person name="Krizsan K."/>
            <person name="Balint B."/>
            <person name="Kovacs G.M."/>
            <person name="Kiss B."/>
            <person name="Cseklye J."/>
            <person name="Drula E."/>
            <person name="Henrissat B."/>
            <person name="Nagy I."/>
            <person name="Chovatia M."/>
            <person name="Adam C."/>
            <person name="LaButti K."/>
            <person name="Lipzen A."/>
            <person name="Riley R."/>
            <person name="Grigoriev I.V."/>
            <person name="Nagy L.G."/>
        </authorList>
    </citation>
    <scope>NUCLEOTIDE SEQUENCE [LARGE SCALE GENOMIC DNA]</scope>
    <source>
        <strain evidence="2 3">NL-1724</strain>
    </source>
</reference>
<feature type="region of interest" description="Disordered" evidence="1">
    <location>
        <begin position="1"/>
        <end position="28"/>
    </location>
</feature>
<feature type="non-terminal residue" evidence="2">
    <location>
        <position position="66"/>
    </location>
</feature>
<dbReference type="EMBL" id="VDMD01000014">
    <property type="protein sequence ID" value="TRM61971.1"/>
    <property type="molecule type" value="Genomic_DNA"/>
</dbReference>
<name>A0A550CAZ3_9AGAR</name>
<keyword evidence="3" id="KW-1185">Reference proteome</keyword>
<gene>
    <name evidence="2" type="ORF">BD626DRAFT_433376</name>
</gene>
<proteinExistence type="predicted"/>
<dbReference type="Proteomes" id="UP000320762">
    <property type="component" value="Unassembled WGS sequence"/>
</dbReference>
<sequence length="66" mass="7028">MRGLRQGAGRPGTHGAPGSTTSEEQTHRLDDGYSLIHLTASCANYPMSFVLCADAAVHRARDPCQS</sequence>
<comment type="caution">
    <text evidence="2">The sequence shown here is derived from an EMBL/GenBank/DDBJ whole genome shotgun (WGS) entry which is preliminary data.</text>
</comment>
<dbReference type="AlphaFoldDB" id="A0A550CAZ3"/>
<evidence type="ECO:0000313" key="2">
    <source>
        <dbReference type="EMBL" id="TRM61971.1"/>
    </source>
</evidence>
<protein>
    <submittedName>
        <fullName evidence="2">Uncharacterized protein</fullName>
    </submittedName>
</protein>
<organism evidence="2 3">
    <name type="scientific">Schizophyllum amplum</name>
    <dbReference type="NCBI Taxonomy" id="97359"/>
    <lineage>
        <taxon>Eukaryota</taxon>
        <taxon>Fungi</taxon>
        <taxon>Dikarya</taxon>
        <taxon>Basidiomycota</taxon>
        <taxon>Agaricomycotina</taxon>
        <taxon>Agaricomycetes</taxon>
        <taxon>Agaricomycetidae</taxon>
        <taxon>Agaricales</taxon>
        <taxon>Schizophyllaceae</taxon>
        <taxon>Schizophyllum</taxon>
    </lineage>
</organism>